<protein>
    <submittedName>
        <fullName evidence="1">Uncharacterized protein</fullName>
    </submittedName>
</protein>
<dbReference type="AlphaFoldDB" id="K1PJZ4"/>
<dbReference type="HOGENOM" id="CLU_2624427_0_0_1"/>
<reference evidence="1" key="1">
    <citation type="journal article" date="2012" name="Nature">
        <title>The oyster genome reveals stress adaptation and complexity of shell formation.</title>
        <authorList>
            <person name="Zhang G."/>
            <person name="Fang X."/>
            <person name="Guo X."/>
            <person name="Li L."/>
            <person name="Luo R."/>
            <person name="Xu F."/>
            <person name="Yang P."/>
            <person name="Zhang L."/>
            <person name="Wang X."/>
            <person name="Qi H."/>
            <person name="Xiong Z."/>
            <person name="Que H."/>
            <person name="Xie Y."/>
            <person name="Holland P.W."/>
            <person name="Paps J."/>
            <person name="Zhu Y."/>
            <person name="Wu F."/>
            <person name="Chen Y."/>
            <person name="Wang J."/>
            <person name="Peng C."/>
            <person name="Meng J."/>
            <person name="Yang L."/>
            <person name="Liu J."/>
            <person name="Wen B."/>
            <person name="Zhang N."/>
            <person name="Huang Z."/>
            <person name="Zhu Q."/>
            <person name="Feng Y."/>
            <person name="Mount A."/>
            <person name="Hedgecock D."/>
            <person name="Xu Z."/>
            <person name="Liu Y."/>
            <person name="Domazet-Loso T."/>
            <person name="Du Y."/>
            <person name="Sun X."/>
            <person name="Zhang S."/>
            <person name="Liu B."/>
            <person name="Cheng P."/>
            <person name="Jiang X."/>
            <person name="Li J."/>
            <person name="Fan D."/>
            <person name="Wang W."/>
            <person name="Fu W."/>
            <person name="Wang T."/>
            <person name="Wang B."/>
            <person name="Zhang J."/>
            <person name="Peng Z."/>
            <person name="Li Y."/>
            <person name="Li N."/>
            <person name="Wang J."/>
            <person name="Chen M."/>
            <person name="He Y."/>
            <person name="Tan F."/>
            <person name="Song X."/>
            <person name="Zheng Q."/>
            <person name="Huang R."/>
            <person name="Yang H."/>
            <person name="Du X."/>
            <person name="Chen L."/>
            <person name="Yang M."/>
            <person name="Gaffney P.M."/>
            <person name="Wang S."/>
            <person name="Luo L."/>
            <person name="She Z."/>
            <person name="Ming Y."/>
            <person name="Huang W."/>
            <person name="Zhang S."/>
            <person name="Huang B."/>
            <person name="Zhang Y."/>
            <person name="Qu T."/>
            <person name="Ni P."/>
            <person name="Miao G."/>
            <person name="Wang J."/>
            <person name="Wang Q."/>
            <person name="Steinberg C.E."/>
            <person name="Wang H."/>
            <person name="Li N."/>
            <person name="Qian L."/>
            <person name="Zhang G."/>
            <person name="Li Y."/>
            <person name="Yang H."/>
            <person name="Liu X."/>
            <person name="Wang J."/>
            <person name="Yin Y."/>
            <person name="Wang J."/>
        </authorList>
    </citation>
    <scope>NUCLEOTIDE SEQUENCE [LARGE SCALE GENOMIC DNA]</scope>
    <source>
        <strain evidence="1">05x7-T-G4-1.051#20</strain>
    </source>
</reference>
<sequence>MKVQAVLPKVSSDDKHEIKEVKTTFNLYENLAEQKQKEQNEELDDSLSCAVLQACSGPSTCTIIDRGNGYKQKMVIIK</sequence>
<proteinExistence type="predicted"/>
<evidence type="ECO:0000313" key="1">
    <source>
        <dbReference type="EMBL" id="EKC21948.1"/>
    </source>
</evidence>
<accession>K1PJZ4</accession>
<dbReference type="InParanoid" id="K1PJZ4"/>
<name>K1PJZ4_MAGGI</name>
<organism evidence="1">
    <name type="scientific">Magallana gigas</name>
    <name type="common">Pacific oyster</name>
    <name type="synonym">Crassostrea gigas</name>
    <dbReference type="NCBI Taxonomy" id="29159"/>
    <lineage>
        <taxon>Eukaryota</taxon>
        <taxon>Metazoa</taxon>
        <taxon>Spiralia</taxon>
        <taxon>Lophotrochozoa</taxon>
        <taxon>Mollusca</taxon>
        <taxon>Bivalvia</taxon>
        <taxon>Autobranchia</taxon>
        <taxon>Pteriomorphia</taxon>
        <taxon>Ostreida</taxon>
        <taxon>Ostreoidea</taxon>
        <taxon>Ostreidae</taxon>
        <taxon>Magallana</taxon>
    </lineage>
</organism>
<dbReference type="EMBL" id="JH816727">
    <property type="protein sequence ID" value="EKC21948.1"/>
    <property type="molecule type" value="Genomic_DNA"/>
</dbReference>
<gene>
    <name evidence="1" type="ORF">CGI_10003038</name>
</gene>